<dbReference type="Pfam" id="PF17425">
    <property type="entry name" value="Arylsulfotran_N"/>
    <property type="match status" value="1"/>
</dbReference>
<evidence type="ECO:0000313" key="3">
    <source>
        <dbReference type="Proteomes" id="UP000261257"/>
    </source>
</evidence>
<evidence type="ECO:0000259" key="1">
    <source>
        <dbReference type="Pfam" id="PF17425"/>
    </source>
</evidence>
<reference evidence="2 3" key="1">
    <citation type="submission" date="2018-08" db="EMBL/GenBank/DDBJ databases">
        <title>A genome reference for cultivated species of the human gut microbiota.</title>
        <authorList>
            <person name="Zou Y."/>
            <person name="Xue W."/>
            <person name="Luo G."/>
        </authorList>
    </citation>
    <scope>NUCLEOTIDE SEQUENCE [LARGE SCALE GENOMIC DNA]</scope>
    <source>
        <strain evidence="2 3">TF05-11AC</strain>
    </source>
</reference>
<dbReference type="EMBL" id="QSSQ01000045">
    <property type="protein sequence ID" value="RGL95516.1"/>
    <property type="molecule type" value="Genomic_DNA"/>
</dbReference>
<dbReference type="InterPro" id="IPR038477">
    <property type="entry name" value="ASST_N_sf"/>
</dbReference>
<sequence>MAEKTIGYKYDAGLIARQAEAETAMLKELEEGNYTLRNPLIKYNPYFISPLTAVVLFKTEEETAVTVTVQGKTKEANIYHTFPKAKTHVLPVLGLYNDYENRVELRPYRGTAAVITIQTPDVYDGKQVCYSMKTTPEYMQDDIIIEAPSDENLASGFDYAGDARWHLNVPCIFDFKRARNGHILMGTDRLIQMPYYVSGIYEMDMCGKIYKEFCLPGGYHHDHIEMPDGNIISLTDDLTSDTVEDKAVLIDRETGEILKTWDYKQFLEPGCSKSGSWSSEDWFHNNAVWYDENTDTLTFSGRHIDAMVNVDYETGQLNWIIGDPQGWPEEYQKYFFKPIGEGFEWQYEQHACVITPDGDVMCFDNHHYGSKLKEEYRTAKDSYSRGVRYKINTEEMTIEQVWQYGKERGAEFFSPYICNVEYYNEDHYMIHSGGISYVGGEPSEALGAFARNMPDSRLETYTVEVCDGKVMMELHLPGNYYRAEKTKMYVPGNNLELGEGKQLGHMGVTKEFETDIPVESCGELLPEVCNARIEEEPDRFIFYSRFEKGQLVMLLLEGENETHRYFISTTAVSHLAMCCGTFMDSDERNTRTFVNKAGLTGTFDVRVIVDDRKYETGIRIVCGCE</sequence>
<dbReference type="InterPro" id="IPR053143">
    <property type="entry name" value="Arylsulfate_ST"/>
</dbReference>
<dbReference type="PANTHER" id="PTHR35340">
    <property type="entry name" value="PQQ ENZYME REPEAT PROTEIN-RELATED"/>
    <property type="match status" value="1"/>
</dbReference>
<dbReference type="Pfam" id="PF05935">
    <property type="entry name" value="Arylsulfotrans"/>
    <property type="match status" value="1"/>
</dbReference>
<accession>A0A3E4TU49</accession>
<dbReference type="AlphaFoldDB" id="A0A3E4TU49"/>
<organism evidence="2 3">
    <name type="scientific">Hungatella hathewayi</name>
    <dbReference type="NCBI Taxonomy" id="154046"/>
    <lineage>
        <taxon>Bacteria</taxon>
        <taxon>Bacillati</taxon>
        <taxon>Bacillota</taxon>
        <taxon>Clostridia</taxon>
        <taxon>Lachnospirales</taxon>
        <taxon>Lachnospiraceae</taxon>
        <taxon>Hungatella</taxon>
    </lineage>
</organism>
<proteinExistence type="predicted"/>
<dbReference type="InterPro" id="IPR010262">
    <property type="entry name" value="Arylsulfotransferase_bact"/>
</dbReference>
<keyword evidence="2" id="KW-0808">Transferase</keyword>
<dbReference type="GO" id="GO:0004062">
    <property type="term" value="F:aryl sulfotransferase activity"/>
    <property type="evidence" value="ECO:0007669"/>
    <property type="project" value="InterPro"/>
</dbReference>
<dbReference type="PANTHER" id="PTHR35340:SF10">
    <property type="entry name" value="CYTOPLASMIC PROTEIN"/>
    <property type="match status" value="1"/>
</dbReference>
<dbReference type="RefSeq" id="WP_117623810.1">
    <property type="nucleotide sequence ID" value="NZ_QRQF01000002.1"/>
</dbReference>
<gene>
    <name evidence="2" type="ORF">DXC39_27900</name>
</gene>
<feature type="domain" description="Arylsulfotransferase N-terminal" evidence="1">
    <location>
        <begin position="40"/>
        <end position="110"/>
    </location>
</feature>
<dbReference type="Gene3D" id="2.60.40.3100">
    <property type="entry name" value="Arylsulphate sulphotransferase monomer, N-terminal domain"/>
    <property type="match status" value="1"/>
</dbReference>
<evidence type="ECO:0000313" key="2">
    <source>
        <dbReference type="EMBL" id="RGL95516.1"/>
    </source>
</evidence>
<protein>
    <submittedName>
        <fullName evidence="2">Aryl sulfotransferase</fullName>
    </submittedName>
</protein>
<name>A0A3E4TU49_9FIRM</name>
<dbReference type="InterPro" id="IPR035391">
    <property type="entry name" value="Arylsulfotran_N"/>
</dbReference>
<dbReference type="Proteomes" id="UP000261257">
    <property type="component" value="Unassembled WGS sequence"/>
</dbReference>
<comment type="caution">
    <text evidence="2">The sequence shown here is derived from an EMBL/GenBank/DDBJ whole genome shotgun (WGS) entry which is preliminary data.</text>
</comment>